<evidence type="ECO:0000256" key="7">
    <source>
        <dbReference type="ARBA" id="ARBA00023024"/>
    </source>
</evidence>
<dbReference type="PANTHER" id="PTHR22595:SF79">
    <property type="entry name" value="CHITINASE 12"/>
    <property type="match status" value="1"/>
</dbReference>
<dbReference type="SMART" id="SM00270">
    <property type="entry name" value="ChtBD1"/>
    <property type="match status" value="1"/>
</dbReference>
<dbReference type="PANTHER" id="PTHR22595">
    <property type="entry name" value="CHITINASE-RELATED"/>
    <property type="match status" value="1"/>
</dbReference>
<dbReference type="GO" id="GO:0006032">
    <property type="term" value="P:chitin catabolic process"/>
    <property type="evidence" value="ECO:0007669"/>
    <property type="project" value="UniProtKB-KW"/>
</dbReference>
<accession>A0A7J7MVX3</accession>
<keyword evidence="8 12" id="KW-1015">Disulfide bond</keyword>
<evidence type="ECO:0000256" key="8">
    <source>
        <dbReference type="ARBA" id="ARBA00023157"/>
    </source>
</evidence>
<keyword evidence="11" id="KW-0624">Polysaccharide degradation</keyword>
<gene>
    <name evidence="15" type="ORF">GIB67_032688</name>
</gene>
<comment type="caution">
    <text evidence="15">The sequence shown here is derived from an EMBL/GenBank/DDBJ whole genome shotgun (WGS) entry which is preliminary data.</text>
</comment>
<dbReference type="GO" id="GO:0051707">
    <property type="term" value="P:response to other organism"/>
    <property type="evidence" value="ECO:0007669"/>
    <property type="project" value="UniProtKB-ARBA"/>
</dbReference>
<evidence type="ECO:0000256" key="3">
    <source>
        <dbReference type="ARBA" id="ARBA00022669"/>
    </source>
</evidence>
<dbReference type="Pfam" id="PF00182">
    <property type="entry name" value="Glyco_hydro_19"/>
    <property type="match status" value="2"/>
</dbReference>
<dbReference type="PROSITE" id="PS00773">
    <property type="entry name" value="CHITINASE_19_1"/>
    <property type="match status" value="1"/>
</dbReference>
<sequence length="361" mass="40674">MARPEHFLTLTMIVTTITDSVTGQNCNCPSEICCSQYGYCGTGEDYYGEGCKEGACRTHDISVADIVTPEFFNYIINQSARGCAGKTFYSRDAFLEAIDSYPRFGTVGSQYDSKREIAAFFAHVTHETHHFCYIEELDGASKDYCNETNTRYPCVSGRKYYGRGPLQLLWNFNYGPAGSSIGFDDFCYIEELDGASKDYCNETNTRYPCVSGRKYYGRRPLQLLWNFNYGPAGSSIVFDGFVPTVKAISDEKNSSAVQARVAYYRDYCEQFGVLHGVGVSGYSIMYCVPRDKVFTFIGKVSRPRKGIIWTTLNCNGNRPCGVNAYAAKHVQAFYNQILGAIRTILDAREGHRILIWNRQQH</sequence>
<dbReference type="Proteomes" id="UP000541444">
    <property type="component" value="Unassembled WGS sequence"/>
</dbReference>
<dbReference type="GO" id="GO:0016998">
    <property type="term" value="P:cell wall macromolecule catabolic process"/>
    <property type="evidence" value="ECO:0007669"/>
    <property type="project" value="InterPro"/>
</dbReference>
<keyword evidence="16" id="KW-1185">Reference proteome</keyword>
<comment type="caution">
    <text evidence="12">Lacks conserved residue(s) required for the propagation of feature annotation.</text>
</comment>
<dbReference type="PROSITE" id="PS50941">
    <property type="entry name" value="CHIT_BIND_I_2"/>
    <property type="match status" value="1"/>
</dbReference>
<keyword evidence="4 13" id="KW-0732">Signal</keyword>
<dbReference type="SUPFAM" id="SSF57016">
    <property type="entry name" value="Plant lectins/antimicrobial peptides"/>
    <property type="match status" value="1"/>
</dbReference>
<name>A0A7J7MVX3_9MAGN</name>
<keyword evidence="10" id="KW-0326">Glycosidase</keyword>
<dbReference type="EMBL" id="JACGCM010001204">
    <property type="protein sequence ID" value="KAF6159071.1"/>
    <property type="molecule type" value="Genomic_DNA"/>
</dbReference>
<keyword evidence="6" id="KW-0611">Plant defense</keyword>
<dbReference type="InterPro" id="IPR036861">
    <property type="entry name" value="Endochitinase-like_sf"/>
</dbReference>
<evidence type="ECO:0000256" key="10">
    <source>
        <dbReference type="ARBA" id="ARBA00023295"/>
    </source>
</evidence>
<dbReference type="SUPFAM" id="SSF53955">
    <property type="entry name" value="Lysozyme-like"/>
    <property type="match status" value="2"/>
</dbReference>
<evidence type="ECO:0000256" key="2">
    <source>
        <dbReference type="ARBA" id="ARBA00012729"/>
    </source>
</evidence>
<dbReference type="GO" id="GO:0000272">
    <property type="term" value="P:polysaccharide catabolic process"/>
    <property type="evidence" value="ECO:0007669"/>
    <property type="project" value="UniProtKB-KW"/>
</dbReference>
<dbReference type="FunFam" id="3.30.20.10:FF:000001">
    <property type="entry name" value="Endochitinase (Chitinase)"/>
    <property type="match status" value="1"/>
</dbReference>
<evidence type="ECO:0000256" key="4">
    <source>
        <dbReference type="ARBA" id="ARBA00022729"/>
    </source>
</evidence>
<keyword evidence="9" id="KW-0119">Carbohydrate metabolism</keyword>
<feature type="domain" description="Chitin-binding type-1" evidence="14">
    <location>
        <begin position="23"/>
        <end position="58"/>
    </location>
</feature>
<evidence type="ECO:0000256" key="12">
    <source>
        <dbReference type="PROSITE-ProRule" id="PRU00261"/>
    </source>
</evidence>
<dbReference type="CDD" id="cd00325">
    <property type="entry name" value="chitinase_GH19"/>
    <property type="match status" value="1"/>
</dbReference>
<evidence type="ECO:0000256" key="13">
    <source>
        <dbReference type="SAM" id="SignalP"/>
    </source>
</evidence>
<protein>
    <recommendedName>
        <fullName evidence="2">chitinase</fullName>
        <ecNumber evidence="2">3.2.1.14</ecNumber>
    </recommendedName>
</protein>
<proteinExistence type="predicted"/>
<dbReference type="GO" id="GO:0008061">
    <property type="term" value="F:chitin binding"/>
    <property type="evidence" value="ECO:0007669"/>
    <property type="project" value="UniProtKB-UniRule"/>
</dbReference>
<evidence type="ECO:0000256" key="1">
    <source>
        <dbReference type="ARBA" id="ARBA00000822"/>
    </source>
</evidence>
<keyword evidence="7" id="KW-0146">Chitin degradation</keyword>
<keyword evidence="3 12" id="KW-0147">Chitin-binding</keyword>
<evidence type="ECO:0000313" key="15">
    <source>
        <dbReference type="EMBL" id="KAF6159071.1"/>
    </source>
</evidence>
<dbReference type="AlphaFoldDB" id="A0A7J7MVX3"/>
<dbReference type="GO" id="GO:0008843">
    <property type="term" value="F:endochitinase activity"/>
    <property type="evidence" value="ECO:0007669"/>
    <property type="project" value="UniProtKB-EC"/>
</dbReference>
<reference evidence="15 16" key="1">
    <citation type="journal article" date="2020" name="IScience">
        <title>Genome Sequencing of the Endangered Kingdonia uniflora (Circaeasteraceae, Ranunculales) Reveals Potential Mechanisms of Evolutionary Specialization.</title>
        <authorList>
            <person name="Sun Y."/>
            <person name="Deng T."/>
            <person name="Zhang A."/>
            <person name="Moore M.J."/>
            <person name="Landis J.B."/>
            <person name="Lin N."/>
            <person name="Zhang H."/>
            <person name="Zhang X."/>
            <person name="Huang J."/>
            <person name="Zhang X."/>
            <person name="Sun H."/>
            <person name="Wang H."/>
        </authorList>
    </citation>
    <scope>NUCLEOTIDE SEQUENCE [LARGE SCALE GENOMIC DNA]</scope>
    <source>
        <strain evidence="15">TB1705</strain>
        <tissue evidence="15">Leaf</tissue>
    </source>
</reference>
<dbReference type="Gene3D" id="1.10.530.10">
    <property type="match status" value="1"/>
</dbReference>
<dbReference type="FunFam" id="1.10.530.10:FF:000052">
    <property type="entry name" value="Endochitinase PR4"/>
    <property type="match status" value="1"/>
</dbReference>
<dbReference type="InterPro" id="IPR000726">
    <property type="entry name" value="Glyco_hydro_19_cat"/>
</dbReference>
<feature type="signal peptide" evidence="13">
    <location>
        <begin position="1"/>
        <end position="23"/>
    </location>
</feature>
<dbReference type="InterPro" id="IPR023346">
    <property type="entry name" value="Lysozyme-like_dom_sf"/>
</dbReference>
<dbReference type="Gene3D" id="3.30.20.10">
    <property type="entry name" value="Endochitinase, domain 2"/>
    <property type="match status" value="2"/>
</dbReference>
<evidence type="ECO:0000256" key="5">
    <source>
        <dbReference type="ARBA" id="ARBA00022801"/>
    </source>
</evidence>
<comment type="catalytic activity">
    <reaction evidence="1">
        <text>Random endo-hydrolysis of N-acetyl-beta-D-glucosaminide (1-&gt;4)-beta-linkages in chitin and chitodextrins.</text>
        <dbReference type="EC" id="3.2.1.14"/>
    </reaction>
</comment>
<evidence type="ECO:0000256" key="11">
    <source>
        <dbReference type="ARBA" id="ARBA00023326"/>
    </source>
</evidence>
<keyword evidence="5" id="KW-0378">Hydrolase</keyword>
<dbReference type="Gene3D" id="3.30.60.10">
    <property type="entry name" value="Endochitinase-like"/>
    <property type="match status" value="1"/>
</dbReference>
<organism evidence="15 16">
    <name type="scientific">Kingdonia uniflora</name>
    <dbReference type="NCBI Taxonomy" id="39325"/>
    <lineage>
        <taxon>Eukaryota</taxon>
        <taxon>Viridiplantae</taxon>
        <taxon>Streptophyta</taxon>
        <taxon>Embryophyta</taxon>
        <taxon>Tracheophyta</taxon>
        <taxon>Spermatophyta</taxon>
        <taxon>Magnoliopsida</taxon>
        <taxon>Ranunculales</taxon>
        <taxon>Circaeasteraceae</taxon>
        <taxon>Kingdonia</taxon>
    </lineage>
</organism>
<dbReference type="OrthoDB" id="5985073at2759"/>
<evidence type="ECO:0000313" key="16">
    <source>
        <dbReference type="Proteomes" id="UP000541444"/>
    </source>
</evidence>
<evidence type="ECO:0000256" key="9">
    <source>
        <dbReference type="ARBA" id="ARBA00023277"/>
    </source>
</evidence>
<dbReference type="GO" id="GO:0006952">
    <property type="term" value="P:defense response"/>
    <property type="evidence" value="ECO:0007669"/>
    <property type="project" value="UniProtKB-KW"/>
</dbReference>
<dbReference type="EC" id="3.2.1.14" evidence="2"/>
<feature type="disulfide bond" evidence="12">
    <location>
        <begin position="28"/>
        <end position="40"/>
    </location>
</feature>
<feature type="chain" id="PRO_5029791756" description="chitinase" evidence="13">
    <location>
        <begin position="24"/>
        <end position="361"/>
    </location>
</feature>
<dbReference type="CDD" id="cd00035">
    <property type="entry name" value="ChtBD1"/>
    <property type="match status" value="1"/>
</dbReference>
<evidence type="ECO:0000259" key="14">
    <source>
        <dbReference type="PROSITE" id="PS50941"/>
    </source>
</evidence>
<dbReference type="InterPro" id="IPR001002">
    <property type="entry name" value="Chitin-bd_1"/>
</dbReference>
<evidence type="ECO:0000256" key="6">
    <source>
        <dbReference type="ARBA" id="ARBA00022821"/>
    </source>
</evidence>